<dbReference type="AlphaFoldDB" id="A0A838L7Q9"/>
<dbReference type="EMBL" id="JACEIB010000025">
    <property type="protein sequence ID" value="MBA2935351.1"/>
    <property type="molecule type" value="Genomic_DNA"/>
</dbReference>
<evidence type="ECO:0000313" key="3">
    <source>
        <dbReference type="Proteomes" id="UP000570166"/>
    </source>
</evidence>
<feature type="transmembrane region" description="Helical" evidence="1">
    <location>
        <begin position="71"/>
        <end position="89"/>
    </location>
</feature>
<proteinExistence type="predicted"/>
<protein>
    <recommendedName>
        <fullName evidence="4">Yip1 domain-containing protein</fullName>
    </recommendedName>
</protein>
<keyword evidence="1" id="KW-0472">Membrane</keyword>
<evidence type="ECO:0000313" key="2">
    <source>
        <dbReference type="EMBL" id="MBA2935351.1"/>
    </source>
</evidence>
<keyword evidence="1" id="KW-1133">Transmembrane helix</keyword>
<name>A0A838L7Q9_9SPHN</name>
<sequence>MDLSAALDLIKSYAKMHGEAFLAFFKRDSAQRWTFEQVFTGGLIYLILGVTLQDRFISDIRSADIQWIDRALVEAVFWVTIGILVEITLRLMRATRDHGLLVTFRVMPIAFLCGAYAGALGYLFCRGLAFFNLEFRYLPPIVNMSAQLTIIAAYMPAKFRRYCGLQKGKSISAAAVVFLTCLVVDSVVVFGPLVMSILYGGKV</sequence>
<feature type="transmembrane region" description="Helical" evidence="1">
    <location>
        <begin position="137"/>
        <end position="155"/>
    </location>
</feature>
<feature type="transmembrane region" description="Helical" evidence="1">
    <location>
        <begin position="109"/>
        <end position="131"/>
    </location>
</feature>
<feature type="transmembrane region" description="Helical" evidence="1">
    <location>
        <begin position="176"/>
        <end position="199"/>
    </location>
</feature>
<keyword evidence="1" id="KW-0812">Transmembrane</keyword>
<dbReference type="Proteomes" id="UP000570166">
    <property type="component" value="Unassembled WGS sequence"/>
</dbReference>
<evidence type="ECO:0000256" key="1">
    <source>
        <dbReference type="SAM" id="Phobius"/>
    </source>
</evidence>
<comment type="caution">
    <text evidence="2">The sequence shown here is derived from an EMBL/GenBank/DDBJ whole genome shotgun (WGS) entry which is preliminary data.</text>
</comment>
<evidence type="ECO:0008006" key="4">
    <source>
        <dbReference type="Google" id="ProtNLM"/>
    </source>
</evidence>
<reference evidence="2 3" key="1">
    <citation type="submission" date="2020-07" db="EMBL/GenBank/DDBJ databases">
        <authorList>
            <person name="Sun Q."/>
        </authorList>
    </citation>
    <scope>NUCLEOTIDE SEQUENCE [LARGE SCALE GENOMIC DNA]</scope>
    <source>
        <strain evidence="2 3">CGMCC 1.13654</strain>
    </source>
</reference>
<organism evidence="2 3">
    <name type="scientific">Sphingomonas chungangi</name>
    <dbReference type="NCBI Taxonomy" id="2683589"/>
    <lineage>
        <taxon>Bacteria</taxon>
        <taxon>Pseudomonadati</taxon>
        <taxon>Pseudomonadota</taxon>
        <taxon>Alphaproteobacteria</taxon>
        <taxon>Sphingomonadales</taxon>
        <taxon>Sphingomonadaceae</taxon>
        <taxon>Sphingomonas</taxon>
    </lineage>
</organism>
<feature type="transmembrane region" description="Helical" evidence="1">
    <location>
        <begin position="33"/>
        <end position="51"/>
    </location>
</feature>
<gene>
    <name evidence="2" type="ORF">HZF05_14790</name>
</gene>
<keyword evidence="3" id="KW-1185">Reference proteome</keyword>
<dbReference type="RefSeq" id="WP_160365340.1">
    <property type="nucleotide sequence ID" value="NZ_JACEIB010000025.1"/>
</dbReference>
<accession>A0A838L7Q9</accession>